<keyword evidence="2" id="KW-1185">Reference proteome</keyword>
<dbReference type="Proteomes" id="UP000682204">
    <property type="component" value="Chromosome"/>
</dbReference>
<evidence type="ECO:0000313" key="1">
    <source>
        <dbReference type="EMBL" id="QVL36877.1"/>
    </source>
</evidence>
<name>A0ACD1DXB6_9BACT</name>
<protein>
    <submittedName>
        <fullName evidence="1">YfcE family phosphodiesterase</fullName>
    </submittedName>
</protein>
<organism evidence="1 2">
    <name type="scientific">Aminirod propionatiphilus</name>
    <dbReference type="NCBI Taxonomy" id="3415223"/>
    <lineage>
        <taxon>Bacteria</taxon>
        <taxon>Thermotogati</taxon>
        <taxon>Synergistota</taxon>
        <taxon>Synergistia</taxon>
        <taxon>Synergistales</taxon>
        <taxon>Aminiphilaceae</taxon>
        <taxon>Aminirod</taxon>
    </lineage>
</organism>
<accession>A0ACD1DXB6</accession>
<evidence type="ECO:0000313" key="2">
    <source>
        <dbReference type="Proteomes" id="UP000682204"/>
    </source>
</evidence>
<gene>
    <name evidence="1" type="ORF">KIH16_03600</name>
</gene>
<sequence length="467" mass="52060">MRVTLISDVHGNLPALEAVLAHARARRGGPLWNGGDDTGYGPFPHEVLALLRPLEKRAVRGNYDEKVLKAPVKSEAWYRKKNPLKARNFIWTHDALDDADRAYLASLPRQLAFDAAGLRVLLVHASPLSSSEPLGPDTSDERLAVIAAEAKADLVVVGHSHRPFARRVGGTWFVNPGSVGRPEGGDPRASYALLDIVDGRVYVTHHRVAYDVSACLAALRRAGLPEGLGRVLAEGRSLDELEARRDERGQETLLRQGWRLLRSTCAAPDDARRDPLEAVLETATRLVPHEMAHLKQVTGLALRLFDDLRGLHGLGERDRLRLQCAALLHDIGWARGGKKHHTRALSMILQERALPFSCRDRCLIGSVARYHRRSLPRERHFPWCLLGSDERRKVVVLSALLRVADGLDYSHIGLVDDVTAAVKDDRVVLSCLSRRKEGPDLKRALEKGADPFRQVFGKELRIRWERV</sequence>
<dbReference type="EMBL" id="CP074691">
    <property type="protein sequence ID" value="QVL36877.1"/>
    <property type="molecule type" value="Genomic_DNA"/>
</dbReference>
<proteinExistence type="predicted"/>
<reference evidence="1" key="1">
    <citation type="submission" date="2021-05" db="EMBL/GenBank/DDBJ databases">
        <title>An isolated secondary fermenter in methanogenic hydrocarbon-degrading communities.</title>
        <authorList>
            <person name="Liu Y.-F."/>
            <person name="Liu Z.-l."/>
        </authorList>
    </citation>
    <scope>NUCLEOTIDE SEQUENCE</scope>
    <source>
        <strain evidence="1">L-13</strain>
    </source>
</reference>